<sequence length="730" mass="83725">MTWSKCYKNCVITGPLDAFCLVCESHLKSEDDLDAHYEKPIHKKNLDSAPFFEKFKNDHIRKVKKGYYCEFCNLLFFTAAKVGLHIVETQHQYNRSSQLLKRVNNSVIAFNDIIIDEKSWNGLVEDTCTICNTEFENENIHKTGQNHTLNLILKKIEFVENKFVYRKIDESSYQCLTCNLVLASSTISTHIEQADHVKKLDACRQVGLETQDTNVIVKTVKEEKTQSSASKIDASLHKTEFNDNKNKVTNKETKTTPAKVEKESKKSEASSRKLSRDDVKNPAELEKYICNVLGAKNYVVAIENGRSLCLLCDWCIDTDVVVPHLKGRHHLTILKMHTDRLEKMAKGEEPKPKVDSQKTNTDNKGDNNHKANNNNRADNNQKAKTDNKSNTSDQTDDKDKILDSLTEFQKNDININFESGLASCKKCSKTLNLEFDVIQSHIQDHKKPANKKETKPVPSAVEGKNKSEPAKNVLYTKPVKRNEEGRSSRASSISSTLDDEIDLYAKQHDLTYTDGKMYCTLCDCKLPTSLKNLKDHVMGAQHKRNKTTKNNAVSLFKTPALIKMPMQQFITSMIGMENELIQDIIINEKYNINIMSFMMITSENFTLKCQPCEEVLRPDCVDGHKVTPNHIKAMTETMVITSIDNEFVREPRPDVYHCGYCSKVVHGWDEFEEHLSTNEHRGKRTSALWRLRENLAQVARERWQRAMGFMAFMNMFARHDSFDDDYHDDY</sequence>
<evidence type="ECO:0000259" key="2">
    <source>
        <dbReference type="PROSITE" id="PS00028"/>
    </source>
</evidence>
<gene>
    <name evidence="3" type="ORF">ABMA27_009563</name>
</gene>
<dbReference type="EMBL" id="JBEUOH010000024">
    <property type="protein sequence ID" value="KAL0861045.1"/>
    <property type="molecule type" value="Genomic_DNA"/>
</dbReference>
<dbReference type="InterPro" id="IPR013087">
    <property type="entry name" value="Znf_C2H2_type"/>
</dbReference>
<keyword evidence="4" id="KW-1185">Reference proteome</keyword>
<protein>
    <recommendedName>
        <fullName evidence="2">C2H2-type domain-containing protein</fullName>
    </recommendedName>
</protein>
<feature type="domain" description="C2H2-type" evidence="2">
    <location>
        <begin position="658"/>
        <end position="680"/>
    </location>
</feature>
<name>A0ABR3H8N9_LOXSC</name>
<evidence type="ECO:0000313" key="3">
    <source>
        <dbReference type="EMBL" id="KAL0861044.1"/>
    </source>
</evidence>
<feature type="region of interest" description="Disordered" evidence="1">
    <location>
        <begin position="443"/>
        <end position="493"/>
    </location>
</feature>
<accession>A0ABR3H8N9</accession>
<proteinExistence type="predicted"/>
<evidence type="ECO:0000313" key="4">
    <source>
        <dbReference type="Proteomes" id="UP001549920"/>
    </source>
</evidence>
<comment type="caution">
    <text evidence="3">The sequence shown here is derived from an EMBL/GenBank/DDBJ whole genome shotgun (WGS) entry which is preliminary data.</text>
</comment>
<organism evidence="3 4">
    <name type="scientific">Loxostege sticticalis</name>
    <name type="common">Beet webworm moth</name>
    <dbReference type="NCBI Taxonomy" id="481309"/>
    <lineage>
        <taxon>Eukaryota</taxon>
        <taxon>Metazoa</taxon>
        <taxon>Ecdysozoa</taxon>
        <taxon>Arthropoda</taxon>
        <taxon>Hexapoda</taxon>
        <taxon>Insecta</taxon>
        <taxon>Pterygota</taxon>
        <taxon>Neoptera</taxon>
        <taxon>Endopterygota</taxon>
        <taxon>Lepidoptera</taxon>
        <taxon>Glossata</taxon>
        <taxon>Ditrysia</taxon>
        <taxon>Pyraloidea</taxon>
        <taxon>Crambidae</taxon>
        <taxon>Pyraustinae</taxon>
        <taxon>Loxostege</taxon>
    </lineage>
</organism>
<dbReference type="EMBL" id="JBEUOH010000024">
    <property type="protein sequence ID" value="KAL0861044.1"/>
    <property type="molecule type" value="Genomic_DNA"/>
</dbReference>
<dbReference type="PROSITE" id="PS00028">
    <property type="entry name" value="ZINC_FINGER_C2H2_1"/>
    <property type="match status" value="2"/>
</dbReference>
<reference evidence="3 4" key="1">
    <citation type="submission" date="2024-06" db="EMBL/GenBank/DDBJ databases">
        <title>A chromosome-level genome assembly of beet webworm, Loxostege sticticalis.</title>
        <authorList>
            <person name="Zhang Y."/>
        </authorList>
    </citation>
    <scope>NUCLEOTIDE SEQUENCE [LARGE SCALE GENOMIC DNA]</scope>
    <source>
        <strain evidence="3">AQ026</strain>
        <tissue evidence="3">Whole body</tissue>
    </source>
</reference>
<dbReference type="Proteomes" id="UP001549920">
    <property type="component" value="Unassembled WGS sequence"/>
</dbReference>
<feature type="region of interest" description="Disordered" evidence="1">
    <location>
        <begin position="241"/>
        <end position="278"/>
    </location>
</feature>
<feature type="region of interest" description="Disordered" evidence="1">
    <location>
        <begin position="344"/>
        <end position="398"/>
    </location>
</feature>
<dbReference type="SMART" id="SM00451">
    <property type="entry name" value="ZnF_U1"/>
    <property type="match status" value="6"/>
</dbReference>
<feature type="compositionally biased region" description="Basic and acidic residues" evidence="1">
    <location>
        <begin position="443"/>
        <end position="455"/>
    </location>
</feature>
<dbReference type="SMART" id="SM00355">
    <property type="entry name" value="ZnF_C2H2"/>
    <property type="match status" value="6"/>
</dbReference>
<dbReference type="InterPro" id="IPR003604">
    <property type="entry name" value="Matrin/U1-like-C_Znf_C2H2"/>
</dbReference>
<feature type="compositionally biased region" description="Basic and acidic residues" evidence="1">
    <location>
        <begin position="344"/>
        <end position="369"/>
    </location>
</feature>
<evidence type="ECO:0000256" key="1">
    <source>
        <dbReference type="SAM" id="MobiDB-lite"/>
    </source>
</evidence>
<feature type="domain" description="C2H2-type" evidence="2">
    <location>
        <begin position="69"/>
        <end position="91"/>
    </location>
</feature>